<reference evidence="1" key="1">
    <citation type="journal article" date="2021" name="Proc. Natl. Acad. Sci. U.S.A.">
        <title>Three genomes in the algal genus Volvox reveal the fate of a haploid sex-determining region after a transition to homothallism.</title>
        <authorList>
            <person name="Yamamoto K."/>
            <person name="Hamaji T."/>
            <person name="Kawai-Toyooka H."/>
            <person name="Matsuzaki R."/>
            <person name="Takahashi F."/>
            <person name="Nishimura Y."/>
            <person name="Kawachi M."/>
            <person name="Noguchi H."/>
            <person name="Minakuchi Y."/>
            <person name="Umen J.G."/>
            <person name="Toyoda A."/>
            <person name="Nozaki H."/>
        </authorList>
    </citation>
    <scope>NUCLEOTIDE SEQUENCE</scope>
    <source>
        <strain evidence="1">NIES-3785</strain>
    </source>
</reference>
<organism evidence="1 2">
    <name type="scientific">Volvox reticuliferus</name>
    <dbReference type="NCBI Taxonomy" id="1737510"/>
    <lineage>
        <taxon>Eukaryota</taxon>
        <taxon>Viridiplantae</taxon>
        <taxon>Chlorophyta</taxon>
        <taxon>core chlorophytes</taxon>
        <taxon>Chlorophyceae</taxon>
        <taxon>CS clade</taxon>
        <taxon>Chlamydomonadales</taxon>
        <taxon>Volvocaceae</taxon>
        <taxon>Volvox</taxon>
    </lineage>
</organism>
<accession>A0A8J4D8G4</accession>
<sequence>MSDSTSTRGRLLRPVAAASAASASATAAATVSSSAVDTLANSSPVPGPPYQFMRASAISFTSHASCGHGGRSCAAGIVWISPEVHRALRELREHDCWTGTGKQEVWDLRPKIMFLGFAPVADVQRD</sequence>
<dbReference type="InterPro" id="IPR006311">
    <property type="entry name" value="TAT_signal"/>
</dbReference>
<name>A0A8J4D8G4_9CHLO</name>
<proteinExistence type="predicted"/>
<dbReference type="EMBL" id="BNCQ01000005">
    <property type="protein sequence ID" value="GIL97795.1"/>
    <property type="molecule type" value="Genomic_DNA"/>
</dbReference>
<gene>
    <name evidence="1" type="ORF">Vretimale_3340</name>
</gene>
<dbReference type="PROSITE" id="PS51318">
    <property type="entry name" value="TAT"/>
    <property type="match status" value="1"/>
</dbReference>
<evidence type="ECO:0000313" key="2">
    <source>
        <dbReference type="Proteomes" id="UP000722791"/>
    </source>
</evidence>
<evidence type="ECO:0000313" key="1">
    <source>
        <dbReference type="EMBL" id="GIL97795.1"/>
    </source>
</evidence>
<comment type="caution">
    <text evidence="1">The sequence shown here is derived from an EMBL/GenBank/DDBJ whole genome shotgun (WGS) entry which is preliminary data.</text>
</comment>
<dbReference type="AlphaFoldDB" id="A0A8J4D8G4"/>
<protein>
    <submittedName>
        <fullName evidence="1">Uncharacterized protein</fullName>
    </submittedName>
</protein>
<dbReference type="Proteomes" id="UP000722791">
    <property type="component" value="Unassembled WGS sequence"/>
</dbReference>